<dbReference type="RefSeq" id="WP_188498035.1">
    <property type="nucleotide sequence ID" value="NZ_BMFV01000023.1"/>
</dbReference>
<dbReference type="EMBL" id="BMFV01000023">
    <property type="protein sequence ID" value="GGH84689.1"/>
    <property type="molecule type" value="Genomic_DNA"/>
</dbReference>
<accession>A0A8J3EN09</accession>
<dbReference type="Proteomes" id="UP000656813">
    <property type="component" value="Unassembled WGS sequence"/>
</dbReference>
<keyword evidence="3" id="KW-1185">Reference proteome</keyword>
<evidence type="ECO:0000313" key="2">
    <source>
        <dbReference type="EMBL" id="GGH84689.1"/>
    </source>
</evidence>
<protein>
    <recommendedName>
        <fullName evidence="4">Tim44-like domain-containing protein</fullName>
    </recommendedName>
</protein>
<comment type="caution">
    <text evidence="2">The sequence shown here is derived from an EMBL/GenBank/DDBJ whole genome shotgun (WGS) entry which is preliminary data.</text>
</comment>
<reference evidence="2" key="1">
    <citation type="journal article" date="2014" name="Int. J. Syst. Evol. Microbiol.">
        <title>Complete genome sequence of Corynebacterium casei LMG S-19264T (=DSM 44701T), isolated from a smear-ripened cheese.</title>
        <authorList>
            <consortium name="US DOE Joint Genome Institute (JGI-PGF)"/>
            <person name="Walter F."/>
            <person name="Albersmeier A."/>
            <person name="Kalinowski J."/>
            <person name="Ruckert C."/>
        </authorList>
    </citation>
    <scope>NUCLEOTIDE SEQUENCE</scope>
    <source>
        <strain evidence="2">CGMCC 1.12777</strain>
    </source>
</reference>
<dbReference type="AlphaFoldDB" id="A0A8J3EN09"/>
<feature type="transmembrane region" description="Helical" evidence="1">
    <location>
        <begin position="52"/>
        <end position="70"/>
    </location>
</feature>
<keyword evidence="1" id="KW-0812">Transmembrane</keyword>
<keyword evidence="1" id="KW-1133">Transmembrane helix</keyword>
<name>A0A8J3EN09_9BACL</name>
<keyword evidence="1" id="KW-0472">Membrane</keyword>
<gene>
    <name evidence="2" type="ORF">GCM10007096_28350</name>
</gene>
<sequence>MKKGMRLLTLVFTFFVIWISFECRMALAVGSGGIPGPGSGTDDQPLTAKDTHVQVTIICIAAAIFLILFIKETLFSKRVESDSNGLSPEERKFWKDKRLRKRIDRCYLNIHKALSQANPEYAADYMSERLLKVNQALVKQHPEETQQPIYLRDRVIRVKALYVTPDRQEMCVSIVGRKSVYHSDAVTSKPLRSLARRESSEEKWTFIKSDGKWVADQINN</sequence>
<proteinExistence type="predicted"/>
<evidence type="ECO:0000313" key="3">
    <source>
        <dbReference type="Proteomes" id="UP000656813"/>
    </source>
</evidence>
<reference evidence="2" key="2">
    <citation type="submission" date="2020-09" db="EMBL/GenBank/DDBJ databases">
        <authorList>
            <person name="Sun Q."/>
            <person name="Zhou Y."/>
        </authorList>
    </citation>
    <scope>NUCLEOTIDE SEQUENCE</scope>
    <source>
        <strain evidence="2">CGMCC 1.12777</strain>
    </source>
</reference>
<evidence type="ECO:0000256" key="1">
    <source>
        <dbReference type="SAM" id="Phobius"/>
    </source>
</evidence>
<evidence type="ECO:0008006" key="4">
    <source>
        <dbReference type="Google" id="ProtNLM"/>
    </source>
</evidence>
<organism evidence="2 3">
    <name type="scientific">Pullulanibacillus pueri</name>
    <dbReference type="NCBI Taxonomy" id="1437324"/>
    <lineage>
        <taxon>Bacteria</taxon>
        <taxon>Bacillati</taxon>
        <taxon>Bacillota</taxon>
        <taxon>Bacilli</taxon>
        <taxon>Bacillales</taxon>
        <taxon>Sporolactobacillaceae</taxon>
        <taxon>Pullulanibacillus</taxon>
    </lineage>
</organism>